<evidence type="ECO:0000313" key="3">
    <source>
        <dbReference type="EMBL" id="SDZ08283.1"/>
    </source>
</evidence>
<reference evidence="3 4" key="1">
    <citation type="submission" date="2016-10" db="EMBL/GenBank/DDBJ databases">
        <authorList>
            <person name="Varghese N."/>
            <person name="Submissions S."/>
        </authorList>
    </citation>
    <scope>NUCLEOTIDE SEQUENCE [LARGE SCALE GENOMIC DNA]</scope>
    <source>
        <strain evidence="3 4">DSM 17997</strain>
    </source>
</reference>
<dbReference type="SUPFAM" id="SSF51658">
    <property type="entry name" value="Xylose isomerase-like"/>
    <property type="match status" value="1"/>
</dbReference>
<keyword evidence="3" id="KW-0413">Isomerase</keyword>
<dbReference type="GO" id="GO:0016853">
    <property type="term" value="F:isomerase activity"/>
    <property type="evidence" value="ECO:0007669"/>
    <property type="project" value="UniProtKB-KW"/>
</dbReference>
<keyword evidence="4" id="KW-1185">Reference proteome</keyword>
<sequence>MKRRKFIMSSVLAAAAATTLPFGALHARQLAERKFRISLNPGIIGVKANLAETLDYAIQYGYEAISPFTQEVMADYSDGKLNELLSKMKAHQISFGSNNIPVEYRLDRTRFDEDFRGLKKFCQTMEKQGASLMNTWIISSHNELTYNENMKQHADRLGECAKVMEDHGIRLGLEYLGMRTLLTMNRYPFISSMKEGKELIATIGRGNVGFVLDSFHWYCANDTLDDIRTLRPKDIVVVDLNDARAGFTRETQMDGKRELPLATGVIKLKDFMQGLVDIGYDGPIRTEPFNQALNDLENDEALKVNMAAIKKTLALVDLT</sequence>
<accession>A0A1H3Q4V5</accession>
<feature type="domain" description="Xylose isomerase-like TIM barrel" evidence="2">
    <location>
        <begin position="55"/>
        <end position="310"/>
    </location>
</feature>
<gene>
    <name evidence="3" type="ORF">SAMN05444412_105220</name>
</gene>
<comment type="caution">
    <text evidence="3">The sequence shown here is derived from an EMBL/GenBank/DDBJ whole genome shotgun (WGS) entry which is preliminary data.</text>
</comment>
<dbReference type="PANTHER" id="PTHR12110:SF21">
    <property type="entry name" value="XYLOSE ISOMERASE-LIKE TIM BARREL DOMAIN-CONTAINING PROTEIN"/>
    <property type="match status" value="1"/>
</dbReference>
<feature type="signal peptide" evidence="1">
    <location>
        <begin position="1"/>
        <end position="27"/>
    </location>
</feature>
<dbReference type="EMBL" id="FNQC01000005">
    <property type="protein sequence ID" value="SDZ08283.1"/>
    <property type="molecule type" value="Genomic_DNA"/>
</dbReference>
<evidence type="ECO:0000313" key="4">
    <source>
        <dbReference type="Proteomes" id="UP000199663"/>
    </source>
</evidence>
<name>A0A1H3Q4V5_9BACT</name>
<organism evidence="3 4">
    <name type="scientific">Rhodonellum ikkaensis</name>
    <dbReference type="NCBI Taxonomy" id="336829"/>
    <lineage>
        <taxon>Bacteria</taxon>
        <taxon>Pseudomonadati</taxon>
        <taxon>Bacteroidota</taxon>
        <taxon>Cytophagia</taxon>
        <taxon>Cytophagales</taxon>
        <taxon>Cytophagaceae</taxon>
        <taxon>Rhodonellum</taxon>
    </lineage>
</organism>
<dbReference type="Gene3D" id="3.20.20.150">
    <property type="entry name" value="Divalent-metal-dependent TIM barrel enzymes"/>
    <property type="match status" value="1"/>
</dbReference>
<proteinExistence type="predicted"/>
<dbReference type="InterPro" id="IPR050312">
    <property type="entry name" value="IolE/XylAMocC-like"/>
</dbReference>
<keyword evidence="1" id="KW-0732">Signal</keyword>
<dbReference type="InterPro" id="IPR013022">
    <property type="entry name" value="Xyl_isomerase-like_TIM-brl"/>
</dbReference>
<dbReference type="RefSeq" id="WP_019599644.1">
    <property type="nucleotide sequence ID" value="NZ_FNQC01000005.1"/>
</dbReference>
<feature type="chain" id="PRO_5047201159" evidence="1">
    <location>
        <begin position="28"/>
        <end position="319"/>
    </location>
</feature>
<dbReference type="Proteomes" id="UP000199663">
    <property type="component" value="Unassembled WGS sequence"/>
</dbReference>
<evidence type="ECO:0000259" key="2">
    <source>
        <dbReference type="Pfam" id="PF01261"/>
    </source>
</evidence>
<protein>
    <submittedName>
        <fullName evidence="3">Sugar phosphate isomerase/epimerase</fullName>
    </submittedName>
</protein>
<evidence type="ECO:0000256" key="1">
    <source>
        <dbReference type="SAM" id="SignalP"/>
    </source>
</evidence>
<dbReference type="PANTHER" id="PTHR12110">
    <property type="entry name" value="HYDROXYPYRUVATE ISOMERASE"/>
    <property type="match status" value="1"/>
</dbReference>
<dbReference type="InterPro" id="IPR036237">
    <property type="entry name" value="Xyl_isomerase-like_sf"/>
</dbReference>
<dbReference type="Pfam" id="PF01261">
    <property type="entry name" value="AP_endonuc_2"/>
    <property type="match status" value="1"/>
</dbReference>